<dbReference type="EMBL" id="CM003533">
    <property type="protein sequence ID" value="RCV31239.1"/>
    <property type="molecule type" value="Genomic_DNA"/>
</dbReference>
<sequence length="114" mass="12470">MPVSALGALASGITPMPSIPVPGRRMRTIIGQNRRTKMMAWTAWMTTTTTASCRTAYEGLLPVATKRKNKETILKCIEAKNFVHVFSYMSSVSTCSHGVVDVSMRGIEHPGGLW</sequence>
<name>A0A368RM08_SETIT</name>
<proteinExistence type="predicted"/>
<protein>
    <submittedName>
        <fullName evidence="1">Uncharacterized protein</fullName>
    </submittedName>
</protein>
<gene>
    <name evidence="1" type="ORF">SETIT_6G160600v2</name>
</gene>
<organism evidence="1">
    <name type="scientific">Setaria italica</name>
    <name type="common">Foxtail millet</name>
    <name type="synonym">Panicum italicum</name>
    <dbReference type="NCBI Taxonomy" id="4555"/>
    <lineage>
        <taxon>Eukaryota</taxon>
        <taxon>Viridiplantae</taxon>
        <taxon>Streptophyta</taxon>
        <taxon>Embryophyta</taxon>
        <taxon>Tracheophyta</taxon>
        <taxon>Spermatophyta</taxon>
        <taxon>Magnoliopsida</taxon>
        <taxon>Liliopsida</taxon>
        <taxon>Poales</taxon>
        <taxon>Poaceae</taxon>
        <taxon>PACMAD clade</taxon>
        <taxon>Panicoideae</taxon>
        <taxon>Panicodae</taxon>
        <taxon>Paniceae</taxon>
        <taxon>Cenchrinae</taxon>
        <taxon>Setaria</taxon>
    </lineage>
</organism>
<reference evidence="1" key="1">
    <citation type="journal article" date="2012" name="Nat. Biotechnol.">
        <title>Reference genome sequence of the model plant Setaria.</title>
        <authorList>
            <person name="Bennetzen J.L."/>
            <person name="Schmutz J."/>
            <person name="Wang H."/>
            <person name="Percifield R."/>
            <person name="Hawkins J."/>
            <person name="Pontaroli A.C."/>
            <person name="Estep M."/>
            <person name="Feng L."/>
            <person name="Vaughn J.N."/>
            <person name="Grimwood J."/>
            <person name="Jenkins J."/>
            <person name="Barry K."/>
            <person name="Lindquist E."/>
            <person name="Hellsten U."/>
            <person name="Deshpande S."/>
            <person name="Wang X."/>
            <person name="Wu X."/>
            <person name="Mitros T."/>
            <person name="Triplett J."/>
            <person name="Yang X."/>
            <person name="Ye C.Y."/>
            <person name="Mauro-Herrera M."/>
            <person name="Wang L."/>
            <person name="Li P."/>
            <person name="Sharma M."/>
            <person name="Sharma R."/>
            <person name="Ronald P.C."/>
            <person name="Panaud O."/>
            <person name="Kellogg E.A."/>
            <person name="Brutnell T.P."/>
            <person name="Doust A.N."/>
            <person name="Tuskan G.A."/>
            <person name="Rokhsar D."/>
            <person name="Devos K.M."/>
        </authorList>
    </citation>
    <scope>NUCLEOTIDE SEQUENCE [LARGE SCALE GENOMIC DNA]</scope>
    <source>
        <strain evidence="1">Yugu1</strain>
    </source>
</reference>
<evidence type="ECO:0000313" key="1">
    <source>
        <dbReference type="EMBL" id="RCV31239.1"/>
    </source>
</evidence>
<reference evidence="1" key="2">
    <citation type="submission" date="2015-07" db="EMBL/GenBank/DDBJ databases">
        <authorList>
            <person name="Noorani M."/>
        </authorList>
    </citation>
    <scope>NUCLEOTIDE SEQUENCE</scope>
    <source>
        <strain evidence="1">Yugu1</strain>
    </source>
</reference>
<accession>A0A368RM08</accession>
<dbReference type="AlphaFoldDB" id="A0A368RM08"/>